<dbReference type="Pfam" id="PF05899">
    <property type="entry name" value="Cupin_3"/>
    <property type="match status" value="1"/>
</dbReference>
<proteinExistence type="predicted"/>
<dbReference type="InterPro" id="IPR014710">
    <property type="entry name" value="RmlC-like_jellyroll"/>
</dbReference>
<dbReference type="InterPro" id="IPR008579">
    <property type="entry name" value="UGlyAH_Cupin_dom"/>
</dbReference>
<evidence type="ECO:0000313" key="3">
    <source>
        <dbReference type="EMBL" id="KAJ8434581.1"/>
    </source>
</evidence>
<sequence length="223" mass="26266">MDLQCQGRGGLSHRNSDNVRRERGKERHNGRGKASAEKHVLADNNGAPEIAASPLHLRVDLRRKRPTPLTAYPFPVRIRDLMASIFMASTFRHSFNGANREVKRSDHNVDRYPRIRAMRVEKSLEELYNVRVERKVLPERLKELGVSRWSTWKTGKCRLPWDWHVDQLVYIEEGEVRVVPEGSQRYMSFKAGDLVRYPKWFEADLWFNGFYQERYSFRAYGDD</sequence>
<gene>
    <name evidence="3" type="ORF">Cgig2_008350</name>
</gene>
<comment type="caution">
    <text evidence="3">The sequence shown here is derived from an EMBL/GenBank/DDBJ whole genome shotgun (WGS) entry which is preliminary data.</text>
</comment>
<reference evidence="3" key="1">
    <citation type="submission" date="2022-04" db="EMBL/GenBank/DDBJ databases">
        <title>Carnegiea gigantea Genome sequencing and assembly v2.</title>
        <authorList>
            <person name="Copetti D."/>
            <person name="Sanderson M.J."/>
            <person name="Burquez A."/>
            <person name="Wojciechowski M.F."/>
        </authorList>
    </citation>
    <scope>NUCLEOTIDE SEQUENCE</scope>
    <source>
        <strain evidence="3">SGP5-SGP5p</strain>
        <tissue evidence="3">Aerial part</tissue>
    </source>
</reference>
<organism evidence="3 4">
    <name type="scientific">Carnegiea gigantea</name>
    <dbReference type="NCBI Taxonomy" id="171969"/>
    <lineage>
        <taxon>Eukaryota</taxon>
        <taxon>Viridiplantae</taxon>
        <taxon>Streptophyta</taxon>
        <taxon>Embryophyta</taxon>
        <taxon>Tracheophyta</taxon>
        <taxon>Spermatophyta</taxon>
        <taxon>Magnoliopsida</taxon>
        <taxon>eudicotyledons</taxon>
        <taxon>Gunneridae</taxon>
        <taxon>Pentapetalae</taxon>
        <taxon>Caryophyllales</taxon>
        <taxon>Cactineae</taxon>
        <taxon>Cactaceae</taxon>
        <taxon>Cactoideae</taxon>
        <taxon>Echinocereeae</taxon>
        <taxon>Carnegiea</taxon>
    </lineage>
</organism>
<keyword evidence="4" id="KW-1185">Reference proteome</keyword>
<evidence type="ECO:0000313" key="4">
    <source>
        <dbReference type="Proteomes" id="UP001153076"/>
    </source>
</evidence>
<dbReference type="PANTHER" id="PTHR33271:SF7">
    <property type="entry name" value="PLASTID TRANSCRIPTIONALLY ACTIVE 18"/>
    <property type="match status" value="1"/>
</dbReference>
<feature type="domain" description="(S)-ureidoglycine aminohydrolase cupin" evidence="2">
    <location>
        <begin position="142"/>
        <end position="206"/>
    </location>
</feature>
<dbReference type="CDD" id="cd02227">
    <property type="entry name" value="cupin_TM1112-like"/>
    <property type="match status" value="1"/>
</dbReference>
<dbReference type="OrthoDB" id="733648at2759"/>
<evidence type="ECO:0000259" key="2">
    <source>
        <dbReference type="Pfam" id="PF05899"/>
    </source>
</evidence>
<dbReference type="InterPro" id="IPR011051">
    <property type="entry name" value="RmlC_Cupin_sf"/>
</dbReference>
<dbReference type="Proteomes" id="UP001153076">
    <property type="component" value="Unassembled WGS sequence"/>
</dbReference>
<feature type="compositionally biased region" description="Basic and acidic residues" evidence="1">
    <location>
        <begin position="14"/>
        <end position="38"/>
    </location>
</feature>
<name>A0A9Q1QAT3_9CARY</name>
<dbReference type="Gene3D" id="2.60.120.10">
    <property type="entry name" value="Jelly Rolls"/>
    <property type="match status" value="1"/>
</dbReference>
<evidence type="ECO:0000256" key="1">
    <source>
        <dbReference type="SAM" id="MobiDB-lite"/>
    </source>
</evidence>
<dbReference type="AlphaFoldDB" id="A0A9Q1QAT3"/>
<dbReference type="SUPFAM" id="SSF51182">
    <property type="entry name" value="RmlC-like cupins"/>
    <property type="match status" value="1"/>
</dbReference>
<dbReference type="PANTHER" id="PTHR33271">
    <property type="entry name" value="OS04G0445200 PROTEIN"/>
    <property type="match status" value="1"/>
</dbReference>
<feature type="region of interest" description="Disordered" evidence="1">
    <location>
        <begin position="1"/>
        <end position="38"/>
    </location>
</feature>
<protein>
    <recommendedName>
        <fullName evidence="2">(S)-ureidoglycine aminohydrolase cupin domain-containing protein</fullName>
    </recommendedName>
</protein>
<accession>A0A9Q1QAT3</accession>
<dbReference type="EMBL" id="JAKOGI010000467">
    <property type="protein sequence ID" value="KAJ8434581.1"/>
    <property type="molecule type" value="Genomic_DNA"/>
</dbReference>